<name>A0ABU8XX60_9PROT</name>
<keyword evidence="4 7" id="KW-0812">Transmembrane</keyword>
<evidence type="ECO:0000313" key="9">
    <source>
        <dbReference type="Proteomes" id="UP001375743"/>
    </source>
</evidence>
<feature type="transmembrane region" description="Helical" evidence="7">
    <location>
        <begin position="181"/>
        <end position="203"/>
    </location>
</feature>
<keyword evidence="9" id="KW-1185">Reference proteome</keyword>
<organism evidence="8 9">
    <name type="scientific">Benzoatithermus flavus</name>
    <dbReference type="NCBI Taxonomy" id="3108223"/>
    <lineage>
        <taxon>Bacteria</taxon>
        <taxon>Pseudomonadati</taxon>
        <taxon>Pseudomonadota</taxon>
        <taxon>Alphaproteobacteria</taxon>
        <taxon>Geminicoccales</taxon>
        <taxon>Geminicoccaceae</taxon>
        <taxon>Benzoatithermus</taxon>
    </lineage>
</organism>
<dbReference type="EMBL" id="JBBLZC010000035">
    <property type="protein sequence ID" value="MEK0085805.1"/>
    <property type="molecule type" value="Genomic_DNA"/>
</dbReference>
<comment type="similarity">
    <text evidence="2 7">Belongs to the UPF0056 (MarC) family.</text>
</comment>
<dbReference type="PANTHER" id="PTHR33508">
    <property type="entry name" value="UPF0056 MEMBRANE PROTEIN YHCE"/>
    <property type="match status" value="1"/>
</dbReference>
<keyword evidence="6 7" id="KW-0472">Membrane</keyword>
<evidence type="ECO:0000256" key="3">
    <source>
        <dbReference type="ARBA" id="ARBA00022475"/>
    </source>
</evidence>
<evidence type="ECO:0000313" key="8">
    <source>
        <dbReference type="EMBL" id="MEK0085805.1"/>
    </source>
</evidence>
<evidence type="ECO:0000256" key="5">
    <source>
        <dbReference type="ARBA" id="ARBA00022989"/>
    </source>
</evidence>
<feature type="transmembrane region" description="Helical" evidence="7">
    <location>
        <begin position="12"/>
        <end position="32"/>
    </location>
</feature>
<comment type="caution">
    <text evidence="8">The sequence shown here is derived from an EMBL/GenBank/DDBJ whole genome shotgun (WGS) entry which is preliminary data.</text>
</comment>
<comment type="caution">
    <text evidence="7">Lacks conserved residue(s) required for the propagation of feature annotation.</text>
</comment>
<keyword evidence="3" id="KW-1003">Cell membrane</keyword>
<accession>A0ABU8XX60</accession>
<feature type="transmembrane region" description="Helical" evidence="7">
    <location>
        <begin position="151"/>
        <end position="175"/>
    </location>
</feature>
<protein>
    <recommendedName>
        <fullName evidence="7">UPF0056 membrane protein</fullName>
    </recommendedName>
</protein>
<feature type="transmembrane region" description="Helical" evidence="7">
    <location>
        <begin position="44"/>
        <end position="63"/>
    </location>
</feature>
<dbReference type="PANTHER" id="PTHR33508:SF1">
    <property type="entry name" value="UPF0056 MEMBRANE PROTEIN YHCE"/>
    <property type="match status" value="1"/>
</dbReference>
<evidence type="ECO:0000256" key="4">
    <source>
        <dbReference type="ARBA" id="ARBA00022692"/>
    </source>
</evidence>
<evidence type="ECO:0000256" key="1">
    <source>
        <dbReference type="ARBA" id="ARBA00004651"/>
    </source>
</evidence>
<dbReference type="NCBIfam" id="TIGR00427">
    <property type="entry name" value="NAAT family transporter"/>
    <property type="match status" value="1"/>
</dbReference>
<evidence type="ECO:0000256" key="7">
    <source>
        <dbReference type="RuleBase" id="RU362048"/>
    </source>
</evidence>
<keyword evidence="5 7" id="KW-1133">Transmembrane helix</keyword>
<evidence type="ECO:0000256" key="6">
    <source>
        <dbReference type="ARBA" id="ARBA00023136"/>
    </source>
</evidence>
<comment type="subcellular location">
    <subcellularLocation>
        <location evidence="1 7">Cell membrane</location>
        <topology evidence="1 7">Multi-pass membrane protein</topology>
    </subcellularLocation>
</comment>
<evidence type="ECO:0000256" key="2">
    <source>
        <dbReference type="ARBA" id="ARBA00009784"/>
    </source>
</evidence>
<feature type="transmembrane region" description="Helical" evidence="7">
    <location>
        <begin position="75"/>
        <end position="94"/>
    </location>
</feature>
<proteinExistence type="inferred from homology"/>
<sequence>MNEAWVDAATVAFVTFFVTIDPVGLVPIFIGLARHLPPARRHGAAAKGVAVGAAVLAVFAVFGDAALTRLGIGLPAFRIAGGILLLLLALEMVFERRGQRRSVAAEHLQEELAVEDISVFPVGIPLIAGPAAITAVVLQMTRHAHDRGEQIAVLLALAAVLLLAYVLLLFSGWIGRLLGPTLVVVLSRLLGLLLAALAVQYVIDGLREAFLS</sequence>
<dbReference type="InterPro" id="IPR002771">
    <property type="entry name" value="Multi_antbiot-R_MarC"/>
</dbReference>
<reference evidence="8 9" key="1">
    <citation type="submission" date="2024-01" db="EMBL/GenBank/DDBJ databases">
        <title>Multi-omics insights into the function and evolution of sodium benzoate biodegradation pathways in Benzoatithermus flavus gen. nov., sp. nov. from hot spring.</title>
        <authorList>
            <person name="Hu C.-J."/>
            <person name="Li W.-J."/>
        </authorList>
    </citation>
    <scope>NUCLEOTIDE SEQUENCE [LARGE SCALE GENOMIC DNA]</scope>
    <source>
        <strain evidence="8 9">SYSU G07066</strain>
    </source>
</reference>
<dbReference type="Proteomes" id="UP001375743">
    <property type="component" value="Unassembled WGS sequence"/>
</dbReference>
<dbReference type="Pfam" id="PF01914">
    <property type="entry name" value="MarC"/>
    <property type="match status" value="1"/>
</dbReference>
<dbReference type="RefSeq" id="WP_418161654.1">
    <property type="nucleotide sequence ID" value="NZ_JBBLZC010000035.1"/>
</dbReference>
<gene>
    <name evidence="8" type="ORF">U1T56_21840</name>
</gene>